<sequence>SSAASAEGLTKNRTTVALRTSLKAMLANLPGEVQDFLRDNRQAVRTEFVRMVREQSRNIDASILTRGLRGASSRVSIGDYLDNALLSTAVHIDQYEAMGVRTYFTTMDTNRGRWAAVAAVGEIRRYGDDYVDLAGFEDDWNEIAGFVTSAQRNTDTSLATMPAPAAPPVSAAYSSSSSAYPAYSSSSAYSSLDAQMSSLSMDPEPNLSRGNRVSYFEDSYASSYPVDTSQYPARSYQSPAPAPSSDVYDNGIWWRPSPTGGWQMWSDRSQAWVSTHYSPSFASSSSSYYAGMAMVSMSVPSAVREALANTPATPSVLETVVTHWLAELPALKALAPQAEWSGLEGLLRWLDGQPQVPGTARLNLENLFASYDQVREQTIVPAPNTEHGAPGLESPLPPLAHLLRVAVSVPSSSVEPVRADAIVASPRHLSVFPRHLPASVTDLGPVPSGAFLDGLPVGAPAVLSHATLLERADAILARATAEAGVVECLIVLEALGASLYPRGVAAAGPVDDLALAGSGARSRFGAGPGWVAAGSWDAVEQRLAEA</sequence>
<dbReference type="Proteomes" id="UP001197247">
    <property type="component" value="Unassembled WGS sequence"/>
</dbReference>
<keyword evidence="2" id="KW-1185">Reference proteome</keyword>
<gene>
    <name evidence="1" type="ORF">KIH74_35595</name>
</gene>
<feature type="non-terminal residue" evidence="1">
    <location>
        <position position="546"/>
    </location>
</feature>
<reference evidence="1 2" key="1">
    <citation type="submission" date="2021-05" db="EMBL/GenBank/DDBJ databases">
        <title>Kineosporia and Streptomyces sp. nov. two new marine actinobacteria isolated from Coral.</title>
        <authorList>
            <person name="Buangrab K."/>
            <person name="Sutthacheep M."/>
            <person name="Yeemin T."/>
            <person name="Harunari E."/>
            <person name="Igarashi Y."/>
            <person name="Kanchanasin P."/>
            <person name="Tanasupawat S."/>
            <person name="Phongsopitanun W."/>
        </authorList>
    </citation>
    <scope>NUCLEOTIDE SEQUENCE [LARGE SCALE GENOMIC DNA]</scope>
    <source>
        <strain evidence="1 2">J2-2</strain>
    </source>
</reference>
<comment type="caution">
    <text evidence="1">The sequence shown here is derived from an EMBL/GenBank/DDBJ whole genome shotgun (WGS) entry which is preliminary data.</text>
</comment>
<name>A0ABS5TU50_9ACTN</name>
<feature type="non-terminal residue" evidence="1">
    <location>
        <position position="1"/>
    </location>
</feature>
<evidence type="ECO:0000313" key="2">
    <source>
        <dbReference type="Proteomes" id="UP001197247"/>
    </source>
</evidence>
<protein>
    <submittedName>
        <fullName evidence="1">Uncharacterized protein</fullName>
    </submittedName>
</protein>
<dbReference type="RefSeq" id="WP_214160861.1">
    <property type="nucleotide sequence ID" value="NZ_JAHBAY010000038.1"/>
</dbReference>
<evidence type="ECO:0000313" key="1">
    <source>
        <dbReference type="EMBL" id="MBT0774321.1"/>
    </source>
</evidence>
<accession>A0ABS5TU50</accession>
<proteinExistence type="predicted"/>
<dbReference type="EMBL" id="JAHBAY010000038">
    <property type="protein sequence ID" value="MBT0774321.1"/>
    <property type="molecule type" value="Genomic_DNA"/>
</dbReference>
<organism evidence="1 2">
    <name type="scientific">Kineosporia corallincola</name>
    <dbReference type="NCBI Taxonomy" id="2835133"/>
    <lineage>
        <taxon>Bacteria</taxon>
        <taxon>Bacillati</taxon>
        <taxon>Actinomycetota</taxon>
        <taxon>Actinomycetes</taxon>
        <taxon>Kineosporiales</taxon>
        <taxon>Kineosporiaceae</taxon>
        <taxon>Kineosporia</taxon>
    </lineage>
</organism>